<dbReference type="EMBL" id="JAAIUW010000010">
    <property type="protein sequence ID" value="KAF7812378.1"/>
    <property type="molecule type" value="Genomic_DNA"/>
</dbReference>
<proteinExistence type="predicted"/>
<comment type="caution">
    <text evidence="1">The sequence shown here is derived from an EMBL/GenBank/DDBJ whole genome shotgun (WGS) entry which is preliminary data.</text>
</comment>
<organism evidence="1 2">
    <name type="scientific">Senna tora</name>
    <dbReference type="NCBI Taxonomy" id="362788"/>
    <lineage>
        <taxon>Eukaryota</taxon>
        <taxon>Viridiplantae</taxon>
        <taxon>Streptophyta</taxon>
        <taxon>Embryophyta</taxon>
        <taxon>Tracheophyta</taxon>
        <taxon>Spermatophyta</taxon>
        <taxon>Magnoliopsida</taxon>
        <taxon>eudicotyledons</taxon>
        <taxon>Gunneridae</taxon>
        <taxon>Pentapetalae</taxon>
        <taxon>rosids</taxon>
        <taxon>fabids</taxon>
        <taxon>Fabales</taxon>
        <taxon>Fabaceae</taxon>
        <taxon>Caesalpinioideae</taxon>
        <taxon>Cassia clade</taxon>
        <taxon>Senna</taxon>
    </lineage>
</organism>
<keyword evidence="2" id="KW-1185">Reference proteome</keyword>
<gene>
    <name evidence="1" type="ORF">G2W53_033354</name>
</gene>
<name>A0A834SXE0_9FABA</name>
<protein>
    <submittedName>
        <fullName evidence="1">Uncharacterized protein</fullName>
    </submittedName>
</protein>
<evidence type="ECO:0000313" key="1">
    <source>
        <dbReference type="EMBL" id="KAF7812378.1"/>
    </source>
</evidence>
<reference evidence="1" key="1">
    <citation type="submission" date="2020-09" db="EMBL/GenBank/DDBJ databases">
        <title>Genome-Enabled Discovery of Anthraquinone Biosynthesis in Senna tora.</title>
        <authorList>
            <person name="Kang S.-H."/>
            <person name="Pandey R.P."/>
            <person name="Lee C.-M."/>
            <person name="Sim J.-S."/>
            <person name="Jeong J.-T."/>
            <person name="Choi B.-S."/>
            <person name="Jung M."/>
            <person name="Ginzburg D."/>
            <person name="Zhao K."/>
            <person name="Won S.Y."/>
            <person name="Oh T.-J."/>
            <person name="Yu Y."/>
            <person name="Kim N.-H."/>
            <person name="Lee O.R."/>
            <person name="Lee T.-H."/>
            <person name="Bashyal P."/>
            <person name="Kim T.-S."/>
            <person name="Lee W.-H."/>
            <person name="Kawkins C."/>
            <person name="Kim C.-K."/>
            <person name="Kim J.S."/>
            <person name="Ahn B.O."/>
            <person name="Rhee S.Y."/>
            <person name="Sohng J.K."/>
        </authorList>
    </citation>
    <scope>NUCLEOTIDE SEQUENCE</scope>
    <source>
        <tissue evidence="1">Leaf</tissue>
    </source>
</reference>
<dbReference type="Proteomes" id="UP000634136">
    <property type="component" value="Unassembled WGS sequence"/>
</dbReference>
<sequence length="96" mass="10853">MVESTSKSTPGIILVDLTKGRDYPKNKTIMQRKKAREMPSQEQCFSPPQFEATKGDVKSSGMMLLVNPQGRSLYEGGQRQARRRLRAKVLYVRAGH</sequence>
<accession>A0A834SXE0</accession>
<dbReference type="AlphaFoldDB" id="A0A834SXE0"/>
<evidence type="ECO:0000313" key="2">
    <source>
        <dbReference type="Proteomes" id="UP000634136"/>
    </source>
</evidence>